<evidence type="ECO:0000259" key="1">
    <source>
        <dbReference type="Pfam" id="PF14200"/>
    </source>
</evidence>
<dbReference type="InterPro" id="IPR000772">
    <property type="entry name" value="Ricin_B_lectin"/>
</dbReference>
<keyword evidence="3" id="KW-1185">Reference proteome</keyword>
<proteinExistence type="predicted"/>
<dbReference type="SUPFAM" id="SSF50370">
    <property type="entry name" value="Ricin B-like lectins"/>
    <property type="match status" value="1"/>
</dbReference>
<dbReference type="PROSITE" id="PS50231">
    <property type="entry name" value="RICIN_B_LECTIN"/>
    <property type="match status" value="1"/>
</dbReference>
<feature type="domain" description="Ricin B lectin" evidence="1">
    <location>
        <begin position="28"/>
        <end position="92"/>
    </location>
</feature>
<evidence type="ECO:0000313" key="2">
    <source>
        <dbReference type="EMBL" id="GAA3217483.1"/>
    </source>
</evidence>
<name>A0ABP6QBX6_9ACTN</name>
<dbReference type="Gene3D" id="2.80.10.50">
    <property type="match status" value="2"/>
</dbReference>
<dbReference type="Proteomes" id="UP001501237">
    <property type="component" value="Unassembled WGS sequence"/>
</dbReference>
<dbReference type="EMBL" id="BAAAUV010000009">
    <property type="protein sequence ID" value="GAA3217483.1"/>
    <property type="molecule type" value="Genomic_DNA"/>
</dbReference>
<reference evidence="3" key="1">
    <citation type="journal article" date="2019" name="Int. J. Syst. Evol. Microbiol.">
        <title>The Global Catalogue of Microorganisms (GCM) 10K type strain sequencing project: providing services to taxonomists for standard genome sequencing and annotation.</title>
        <authorList>
            <consortium name="The Broad Institute Genomics Platform"/>
            <consortium name="The Broad Institute Genome Sequencing Center for Infectious Disease"/>
            <person name="Wu L."/>
            <person name="Ma J."/>
        </authorList>
    </citation>
    <scope>NUCLEOTIDE SEQUENCE [LARGE SCALE GENOMIC DNA]</scope>
    <source>
        <strain evidence="3">JCM 9377</strain>
    </source>
</reference>
<dbReference type="CDD" id="cd00161">
    <property type="entry name" value="beta-trefoil_Ricin-like"/>
    <property type="match status" value="1"/>
</dbReference>
<sequence length="177" mass="18508">MAVAGAFAGAVIGCGGAADAAAAAAGPGPFYWIVGVNSGKVLMPSGQSKAYGEQIVQAGQGDLGAQHWKILGSGNGRKLYNRHSHLCIVAPATGSAAYLRQEGCDGNSGDPSNLRPVWTVSDYDAMWAGSPVTWQSPYSFHVMDVYQARLDDGAPLIQYPYTGGTNQQFYLKHVPGT</sequence>
<dbReference type="Pfam" id="PF14200">
    <property type="entry name" value="RicinB_lectin_2"/>
    <property type="match status" value="1"/>
</dbReference>
<comment type="caution">
    <text evidence="2">The sequence shown here is derived from an EMBL/GenBank/DDBJ whole genome shotgun (WGS) entry which is preliminary data.</text>
</comment>
<dbReference type="InterPro" id="IPR035992">
    <property type="entry name" value="Ricin_B-like_lectins"/>
</dbReference>
<organism evidence="2 3">
    <name type="scientific">Actinocorallia longicatena</name>
    <dbReference type="NCBI Taxonomy" id="111803"/>
    <lineage>
        <taxon>Bacteria</taxon>
        <taxon>Bacillati</taxon>
        <taxon>Actinomycetota</taxon>
        <taxon>Actinomycetes</taxon>
        <taxon>Streptosporangiales</taxon>
        <taxon>Thermomonosporaceae</taxon>
        <taxon>Actinocorallia</taxon>
    </lineage>
</organism>
<accession>A0ABP6QBX6</accession>
<protein>
    <recommendedName>
        <fullName evidence="1">Ricin B lectin domain-containing protein</fullName>
    </recommendedName>
</protein>
<gene>
    <name evidence="2" type="ORF">GCM10010468_40280</name>
</gene>
<evidence type="ECO:0000313" key="3">
    <source>
        <dbReference type="Proteomes" id="UP001501237"/>
    </source>
</evidence>